<sequence length="330" mass="38831">MKKKKASPRHVAYGDGEFNFEELPLPVVLYPPHYGAFFAFKKSVGDKNVYLCSCSKKAVINFIDLVKNSSQSEYNKEITYYHYFPIDFLNNIFKWDASYAETIINNKDEIFKDNLCHSCNLKTPKYDYCIPMYGSKFKREYGWYILQKELELGILYPTFLLDQVPNDIISQVLSLIELTSLKEMTPEQAKEHSSLYKQIKNFAENAVREHFGAKKIGQQWNSETNLYKIISQIYVNEKIYFHYRPEWLDGLEIDIYIPELNLAIEYQGIQHYKPLKHWGGEEGFVTRRANDIRKKKLCQVHGTKLIEFSYLEKITEELVAQKLEPYIAQL</sequence>
<proteinExistence type="predicted"/>
<dbReference type="Proteomes" id="UP000280696">
    <property type="component" value="Unassembled WGS sequence"/>
</dbReference>
<keyword evidence="2" id="KW-1185">Reference proteome</keyword>
<evidence type="ECO:0008006" key="3">
    <source>
        <dbReference type="Google" id="ProtNLM"/>
    </source>
</evidence>
<comment type="caution">
    <text evidence="1">The sequence shown here is derived from an EMBL/GenBank/DDBJ whole genome shotgun (WGS) entry which is preliminary data.</text>
</comment>
<dbReference type="AlphaFoldDB" id="A0A3A9ASC2"/>
<evidence type="ECO:0000313" key="2">
    <source>
        <dbReference type="Proteomes" id="UP000280696"/>
    </source>
</evidence>
<dbReference type="Gene3D" id="3.40.960.10">
    <property type="entry name" value="VSR Endonuclease"/>
    <property type="match status" value="1"/>
</dbReference>
<evidence type="ECO:0000313" key="1">
    <source>
        <dbReference type="EMBL" id="RKI90481.1"/>
    </source>
</evidence>
<accession>A0A3A9ASC2</accession>
<dbReference type="OrthoDB" id="878605at2"/>
<name>A0A3A9ASC2_9FIRM</name>
<gene>
    <name evidence="1" type="ORF">D7V94_13720</name>
</gene>
<dbReference type="EMBL" id="RAYQ01000014">
    <property type="protein sequence ID" value="RKI90481.1"/>
    <property type="molecule type" value="Genomic_DNA"/>
</dbReference>
<organism evidence="1 2">
    <name type="scientific">Parablautia intestinalis</name>
    <dbReference type="NCBI Taxonomy" id="2320100"/>
    <lineage>
        <taxon>Bacteria</taxon>
        <taxon>Bacillati</taxon>
        <taxon>Bacillota</taxon>
        <taxon>Clostridia</taxon>
        <taxon>Lachnospirales</taxon>
        <taxon>Lachnospiraceae</taxon>
        <taxon>Parablautia</taxon>
    </lineage>
</organism>
<protein>
    <recommendedName>
        <fullName evidence="3">DUF559 domain-containing protein</fullName>
    </recommendedName>
</protein>
<dbReference type="RefSeq" id="WP_120470708.1">
    <property type="nucleotide sequence ID" value="NZ_RAYQ01000014.1"/>
</dbReference>
<reference evidence="1 2" key="1">
    <citation type="submission" date="2018-09" db="EMBL/GenBank/DDBJ databases">
        <title>Murine metabolic-syndrome-specific gut microbial biobank.</title>
        <authorList>
            <person name="Liu C."/>
        </authorList>
    </citation>
    <scope>NUCLEOTIDE SEQUENCE [LARGE SCALE GENOMIC DNA]</scope>
    <source>
        <strain evidence="1 2">0.1xD8-82</strain>
    </source>
</reference>